<reference evidence="1" key="1">
    <citation type="submission" date="2020-05" db="EMBL/GenBank/DDBJ databases">
        <title>Large-scale comparative analyses of tick genomes elucidate their genetic diversity and vector capacities.</title>
        <authorList>
            <person name="Jia N."/>
            <person name="Wang J."/>
            <person name="Shi W."/>
            <person name="Du L."/>
            <person name="Sun Y."/>
            <person name="Zhan W."/>
            <person name="Jiang J."/>
            <person name="Wang Q."/>
            <person name="Zhang B."/>
            <person name="Ji P."/>
            <person name="Sakyi L.B."/>
            <person name="Cui X."/>
            <person name="Yuan T."/>
            <person name="Jiang B."/>
            <person name="Yang W."/>
            <person name="Lam T.T.-Y."/>
            <person name="Chang Q."/>
            <person name="Ding S."/>
            <person name="Wang X."/>
            <person name="Zhu J."/>
            <person name="Ruan X."/>
            <person name="Zhao L."/>
            <person name="Wei J."/>
            <person name="Que T."/>
            <person name="Du C."/>
            <person name="Cheng J."/>
            <person name="Dai P."/>
            <person name="Han X."/>
            <person name="Huang E."/>
            <person name="Gao Y."/>
            <person name="Liu J."/>
            <person name="Shao H."/>
            <person name="Ye R."/>
            <person name="Li L."/>
            <person name="Wei W."/>
            <person name="Wang X."/>
            <person name="Wang C."/>
            <person name="Yang T."/>
            <person name="Huo Q."/>
            <person name="Li W."/>
            <person name="Guo W."/>
            <person name="Chen H."/>
            <person name="Zhou L."/>
            <person name="Ni X."/>
            <person name="Tian J."/>
            <person name="Zhou Y."/>
            <person name="Sheng Y."/>
            <person name="Liu T."/>
            <person name="Pan Y."/>
            <person name="Xia L."/>
            <person name="Li J."/>
            <person name="Zhao F."/>
            <person name="Cao W."/>
        </authorList>
    </citation>
    <scope>NUCLEOTIDE SEQUENCE</scope>
    <source>
        <strain evidence="1">Dsil-2018</strain>
    </source>
</reference>
<dbReference type="EMBL" id="CM023476">
    <property type="protein sequence ID" value="KAH7941205.1"/>
    <property type="molecule type" value="Genomic_DNA"/>
</dbReference>
<comment type="caution">
    <text evidence="1">The sequence shown here is derived from an EMBL/GenBank/DDBJ whole genome shotgun (WGS) entry which is preliminary data.</text>
</comment>
<dbReference type="Proteomes" id="UP000821865">
    <property type="component" value="Chromosome 7"/>
</dbReference>
<protein>
    <submittedName>
        <fullName evidence="1">Uncharacterized protein</fullName>
    </submittedName>
</protein>
<evidence type="ECO:0000313" key="2">
    <source>
        <dbReference type="Proteomes" id="UP000821865"/>
    </source>
</evidence>
<gene>
    <name evidence="1" type="ORF">HPB49_010961</name>
</gene>
<name>A0ACB8CEM2_DERSI</name>
<keyword evidence="2" id="KW-1185">Reference proteome</keyword>
<sequence length="151" mass="16838">MFRESEDQALDTFYANSATAVITAYKQMDPSYCKDMTKVYNGMWHKRRHTSHIGVGSIIDFHTDLILDAIVLSNHCLGCQTGPKPGDAAYDSWLQHPICQKNTDAKSGSMEVEANSSDVAAMQHAVMATYRHVTSTDYDPHHELFPEGAEL</sequence>
<proteinExistence type="predicted"/>
<accession>A0ACB8CEM2</accession>
<organism evidence="1 2">
    <name type="scientific">Dermacentor silvarum</name>
    <name type="common">Tick</name>
    <dbReference type="NCBI Taxonomy" id="543639"/>
    <lineage>
        <taxon>Eukaryota</taxon>
        <taxon>Metazoa</taxon>
        <taxon>Ecdysozoa</taxon>
        <taxon>Arthropoda</taxon>
        <taxon>Chelicerata</taxon>
        <taxon>Arachnida</taxon>
        <taxon>Acari</taxon>
        <taxon>Parasitiformes</taxon>
        <taxon>Ixodida</taxon>
        <taxon>Ixodoidea</taxon>
        <taxon>Ixodidae</taxon>
        <taxon>Rhipicephalinae</taxon>
        <taxon>Dermacentor</taxon>
    </lineage>
</organism>
<evidence type="ECO:0000313" key="1">
    <source>
        <dbReference type="EMBL" id="KAH7941205.1"/>
    </source>
</evidence>